<dbReference type="Proteomes" id="UP000246991">
    <property type="component" value="Unassembled WGS sequence"/>
</dbReference>
<organism evidence="3 4">
    <name type="scientific">Tuber magnatum</name>
    <name type="common">white Piedmont truffle</name>
    <dbReference type="NCBI Taxonomy" id="42249"/>
    <lineage>
        <taxon>Eukaryota</taxon>
        <taxon>Fungi</taxon>
        <taxon>Dikarya</taxon>
        <taxon>Ascomycota</taxon>
        <taxon>Pezizomycotina</taxon>
        <taxon>Pezizomycetes</taxon>
        <taxon>Pezizales</taxon>
        <taxon>Tuberaceae</taxon>
        <taxon>Tuber</taxon>
    </lineage>
</organism>
<feature type="non-terminal residue" evidence="3">
    <location>
        <position position="62"/>
    </location>
</feature>
<name>A0A317T224_9PEZI</name>
<dbReference type="AlphaFoldDB" id="A0A317T224"/>
<reference evidence="3 4" key="1">
    <citation type="submission" date="2018-03" db="EMBL/GenBank/DDBJ databases">
        <title>Genomes of Pezizomycetes fungi and the evolution of truffles.</title>
        <authorList>
            <person name="Murat C."/>
            <person name="Payen T."/>
            <person name="Noel B."/>
            <person name="Kuo A."/>
            <person name="Martin F.M."/>
        </authorList>
    </citation>
    <scope>NUCLEOTIDE SEQUENCE [LARGE SCALE GENOMIC DNA]</scope>
    <source>
        <strain evidence="3">091103-1</strain>
    </source>
</reference>
<gene>
    <name evidence="2" type="ORF">C7212DRAFT_308825</name>
    <name evidence="3" type="ORF">C7212DRAFT_308827</name>
</gene>
<evidence type="ECO:0000313" key="3">
    <source>
        <dbReference type="EMBL" id="PWW80674.1"/>
    </source>
</evidence>
<dbReference type="EMBL" id="PYWC01000002">
    <property type="protein sequence ID" value="PWW80674.1"/>
    <property type="molecule type" value="Genomic_DNA"/>
</dbReference>
<evidence type="ECO:0000313" key="2">
    <source>
        <dbReference type="EMBL" id="PWW80672.1"/>
    </source>
</evidence>
<keyword evidence="4" id="KW-1185">Reference proteome</keyword>
<evidence type="ECO:0000313" key="4">
    <source>
        <dbReference type="Proteomes" id="UP000246991"/>
    </source>
</evidence>
<sequence length="62" mass="6561">MRDLSAPHSAAQMLTHDELGTMLRALSHCDGGGGAHRHDTGINTQAAPTLGPHAEITNTVRY</sequence>
<proteinExistence type="predicted"/>
<dbReference type="EMBL" id="PYWC01000002">
    <property type="protein sequence ID" value="PWW80672.1"/>
    <property type="molecule type" value="Genomic_DNA"/>
</dbReference>
<protein>
    <submittedName>
        <fullName evidence="3">Uncharacterized protein</fullName>
    </submittedName>
</protein>
<feature type="region of interest" description="Disordered" evidence="1">
    <location>
        <begin position="30"/>
        <end position="62"/>
    </location>
</feature>
<evidence type="ECO:0000256" key="1">
    <source>
        <dbReference type="SAM" id="MobiDB-lite"/>
    </source>
</evidence>
<accession>A0A317T224</accession>
<comment type="caution">
    <text evidence="3">The sequence shown here is derived from an EMBL/GenBank/DDBJ whole genome shotgun (WGS) entry which is preliminary data.</text>
</comment>